<gene>
    <name evidence="1" type="ORF">F3059_01200</name>
</gene>
<dbReference type="Proteomes" id="UP000435357">
    <property type="component" value="Unassembled WGS sequence"/>
</dbReference>
<accession>A0A6N6MB86</accession>
<proteinExistence type="predicted"/>
<evidence type="ECO:0000313" key="2">
    <source>
        <dbReference type="Proteomes" id="UP000435357"/>
    </source>
</evidence>
<organism evidence="1 2">
    <name type="scientific">Salibacter halophilus</name>
    <dbReference type="NCBI Taxonomy" id="1803916"/>
    <lineage>
        <taxon>Bacteria</taxon>
        <taxon>Pseudomonadati</taxon>
        <taxon>Bacteroidota</taxon>
        <taxon>Flavobacteriia</taxon>
        <taxon>Flavobacteriales</taxon>
        <taxon>Salibacteraceae</taxon>
        <taxon>Salibacter</taxon>
    </lineage>
</organism>
<reference evidence="1 2" key="1">
    <citation type="submission" date="2019-09" db="EMBL/GenBank/DDBJ databases">
        <title>Genomes of Cryomorphaceae.</title>
        <authorList>
            <person name="Bowman J.P."/>
        </authorList>
    </citation>
    <scope>NUCLEOTIDE SEQUENCE [LARGE SCALE GENOMIC DNA]</scope>
    <source>
        <strain evidence="1 2">KCTC 52047</strain>
    </source>
</reference>
<sequence>MSDVKFPVFRKYSNERSFFKIESDRKFTERQLIGDKYTEFKIEATQYPEMLMIMELISLGQSHILASSAIEFESIANSRKSI</sequence>
<dbReference type="OrthoDB" id="1467888at2"/>
<name>A0A6N6MB86_9FLAO</name>
<keyword evidence="2" id="KW-1185">Reference proteome</keyword>
<dbReference type="AlphaFoldDB" id="A0A6N6MB86"/>
<dbReference type="EMBL" id="WACR01000001">
    <property type="protein sequence ID" value="KAB1066116.1"/>
    <property type="molecule type" value="Genomic_DNA"/>
</dbReference>
<protein>
    <submittedName>
        <fullName evidence="1">Uncharacterized protein</fullName>
    </submittedName>
</protein>
<evidence type="ECO:0000313" key="1">
    <source>
        <dbReference type="EMBL" id="KAB1066116.1"/>
    </source>
</evidence>
<dbReference type="RefSeq" id="WP_151166104.1">
    <property type="nucleotide sequence ID" value="NZ_WACR01000001.1"/>
</dbReference>
<comment type="caution">
    <text evidence="1">The sequence shown here is derived from an EMBL/GenBank/DDBJ whole genome shotgun (WGS) entry which is preliminary data.</text>
</comment>